<accession>A0A840MPN9</accession>
<proteinExistence type="predicted"/>
<gene>
    <name evidence="1" type="ORF">HNQ59_000473</name>
</gene>
<dbReference type="PROSITE" id="PS51257">
    <property type="entry name" value="PROKAR_LIPOPROTEIN"/>
    <property type="match status" value="1"/>
</dbReference>
<comment type="caution">
    <text evidence="1">The sequence shown here is derived from an EMBL/GenBank/DDBJ whole genome shotgun (WGS) entry which is preliminary data.</text>
</comment>
<dbReference type="EMBL" id="JACHHY010000002">
    <property type="protein sequence ID" value="MBB5017211.1"/>
    <property type="molecule type" value="Genomic_DNA"/>
</dbReference>
<evidence type="ECO:0008006" key="3">
    <source>
        <dbReference type="Google" id="ProtNLM"/>
    </source>
</evidence>
<name>A0A840MPN9_9PROT</name>
<evidence type="ECO:0000313" key="2">
    <source>
        <dbReference type="Proteomes" id="UP000575898"/>
    </source>
</evidence>
<keyword evidence="2" id="KW-1185">Reference proteome</keyword>
<reference evidence="1 2" key="1">
    <citation type="submission" date="2020-08" db="EMBL/GenBank/DDBJ databases">
        <title>Genomic Encyclopedia of Type Strains, Phase IV (KMG-IV): sequencing the most valuable type-strain genomes for metagenomic binning, comparative biology and taxonomic classification.</title>
        <authorList>
            <person name="Goeker M."/>
        </authorList>
    </citation>
    <scope>NUCLEOTIDE SEQUENCE [LARGE SCALE GENOMIC DNA]</scope>
    <source>
        <strain evidence="1 2">DSM 27165</strain>
    </source>
</reference>
<dbReference type="RefSeq" id="WP_184034672.1">
    <property type="nucleotide sequence ID" value="NZ_JACHHY010000002.1"/>
</dbReference>
<evidence type="ECO:0000313" key="1">
    <source>
        <dbReference type="EMBL" id="MBB5017211.1"/>
    </source>
</evidence>
<protein>
    <recommendedName>
        <fullName evidence="3">Lipoprotein</fullName>
    </recommendedName>
</protein>
<organism evidence="1 2">
    <name type="scientific">Chitinivorax tropicus</name>
    <dbReference type="NCBI Taxonomy" id="714531"/>
    <lineage>
        <taxon>Bacteria</taxon>
        <taxon>Pseudomonadati</taxon>
        <taxon>Pseudomonadota</taxon>
        <taxon>Betaproteobacteria</taxon>
        <taxon>Chitinivorax</taxon>
    </lineage>
</organism>
<sequence>MKMEIQPMNKIKLLFLAITTMFLFGCGRSGPSSPSLKREQLMQVVFPGWAASGDKQKQWVEWKETHSDQPKSEKPTFKKYEFFVLPEFVIRLKEDSAILITHSESPETMKAREEGGFLTPEEIAIGAYWFKKVGENWYLDKRLDEAISIRGDLVDVIRISKQGYALVVGSFYKAMGYDIEYINFLEVYDGGLRFMMDDPIYSHADNLYKSSDCDKLFSLQPGQSILEKASPKSHDVCFEDEGKWKIAAEGDQPGDLIVKVNGKHEVSVDLGAETVDDEVDKGNDVDHTFRRSWKPVSGKIVYQYQGGKYIFHSSTNPEISLSH</sequence>
<dbReference type="Proteomes" id="UP000575898">
    <property type="component" value="Unassembled WGS sequence"/>
</dbReference>
<dbReference type="AlphaFoldDB" id="A0A840MPN9"/>